<dbReference type="SUPFAM" id="SSF54427">
    <property type="entry name" value="NTF2-like"/>
    <property type="match status" value="1"/>
</dbReference>
<dbReference type="GO" id="GO:0006352">
    <property type="term" value="P:DNA-templated transcription initiation"/>
    <property type="evidence" value="ECO:0007669"/>
    <property type="project" value="InterPro"/>
</dbReference>
<keyword evidence="3" id="KW-1185">Reference proteome</keyword>
<organism evidence="2 3">
    <name type="scientific">Fodinibius sediminis</name>
    <dbReference type="NCBI Taxonomy" id="1214077"/>
    <lineage>
        <taxon>Bacteria</taxon>
        <taxon>Pseudomonadati</taxon>
        <taxon>Balneolota</taxon>
        <taxon>Balneolia</taxon>
        <taxon>Balneolales</taxon>
        <taxon>Balneolaceae</taxon>
        <taxon>Fodinibius</taxon>
    </lineage>
</organism>
<name>A0A521BGJ0_9BACT</name>
<dbReference type="GO" id="GO:0003677">
    <property type="term" value="F:DNA binding"/>
    <property type="evidence" value="ECO:0007669"/>
    <property type="project" value="InterPro"/>
</dbReference>
<dbReference type="PANTHER" id="PTHR30173:SF36">
    <property type="entry name" value="ECF RNA POLYMERASE SIGMA FACTOR SIGJ"/>
    <property type="match status" value="1"/>
</dbReference>
<dbReference type="Gene3D" id="1.10.10.10">
    <property type="entry name" value="Winged helix-like DNA-binding domain superfamily/Winged helix DNA-binding domain"/>
    <property type="match status" value="1"/>
</dbReference>
<dbReference type="InterPro" id="IPR032710">
    <property type="entry name" value="NTF2-like_dom_sf"/>
</dbReference>
<proteinExistence type="predicted"/>
<evidence type="ECO:0000313" key="3">
    <source>
        <dbReference type="Proteomes" id="UP000317593"/>
    </source>
</evidence>
<dbReference type="SUPFAM" id="SSF88659">
    <property type="entry name" value="Sigma3 and sigma4 domains of RNA polymerase sigma factors"/>
    <property type="match status" value="1"/>
</dbReference>
<dbReference type="InterPro" id="IPR052704">
    <property type="entry name" value="ECF_Sigma-70_Domain"/>
</dbReference>
<dbReference type="InterPro" id="IPR013324">
    <property type="entry name" value="RNA_pol_sigma_r3/r4-like"/>
</dbReference>
<dbReference type="AlphaFoldDB" id="A0A521BGJ0"/>
<dbReference type="GO" id="GO:0016987">
    <property type="term" value="F:sigma factor activity"/>
    <property type="evidence" value="ECO:0007669"/>
    <property type="project" value="InterPro"/>
</dbReference>
<dbReference type="InterPro" id="IPR013249">
    <property type="entry name" value="RNA_pol_sigma70_r4_t2"/>
</dbReference>
<evidence type="ECO:0000313" key="2">
    <source>
        <dbReference type="EMBL" id="SMO46216.1"/>
    </source>
</evidence>
<dbReference type="InterPro" id="IPR036388">
    <property type="entry name" value="WH-like_DNA-bd_sf"/>
</dbReference>
<protein>
    <submittedName>
        <fullName evidence="2">RNA polymerase sigma-70 factor, ECF subfamily</fullName>
    </submittedName>
</protein>
<sequence>MSRLCLDQLKSARSQREQYQGPWLPEPVVTSGWEVPDSHTELTDSLTIAFLHLMEQLNPVQRAVFLLHDIFGYTFKEIAEIIDRKPDTCRKIVQRSRPYIQEQRPMPRVTEIRDARKAEEFILALQTGEIQEIERLLANDAILYSDGGGEVTAAPKLIVGSHKIGRFLRHLSSKKTKEMELQPAQVNRRPGILILGGNRISGVLALDIQDNLIAGIYVIRNPHKIQHLGFPD</sequence>
<dbReference type="Pfam" id="PF08281">
    <property type="entry name" value="Sigma70_r4_2"/>
    <property type="match status" value="1"/>
</dbReference>
<dbReference type="EMBL" id="FXTH01000003">
    <property type="protein sequence ID" value="SMO46216.1"/>
    <property type="molecule type" value="Genomic_DNA"/>
</dbReference>
<accession>A0A521BGJ0</accession>
<gene>
    <name evidence="2" type="ORF">SAMN06265218_10391</name>
</gene>
<evidence type="ECO:0000259" key="1">
    <source>
        <dbReference type="Pfam" id="PF08281"/>
    </source>
</evidence>
<feature type="domain" description="RNA polymerase sigma factor 70 region 4 type 2" evidence="1">
    <location>
        <begin position="49"/>
        <end position="97"/>
    </location>
</feature>
<dbReference type="Proteomes" id="UP000317593">
    <property type="component" value="Unassembled WGS sequence"/>
</dbReference>
<dbReference type="PANTHER" id="PTHR30173">
    <property type="entry name" value="SIGMA 19 FACTOR"/>
    <property type="match status" value="1"/>
</dbReference>
<reference evidence="2 3" key="1">
    <citation type="submission" date="2017-05" db="EMBL/GenBank/DDBJ databases">
        <authorList>
            <person name="Varghese N."/>
            <person name="Submissions S."/>
        </authorList>
    </citation>
    <scope>NUCLEOTIDE SEQUENCE [LARGE SCALE GENOMIC DNA]</scope>
    <source>
        <strain evidence="2 3">DSM 21194</strain>
    </source>
</reference>